<name>A0ABS7U7P1_9ACTN</name>
<sequence>MIPGIGTVVNVATVLLGSTLGVLLGNRLPVRTRDVVTDGLGLVTLLIAGTSAMAVLDDTLADDVGSDAPMLIVLGSLLIGGIVGSLLRLESRVESLGGWLQTRLAGSSDSADRHRFIEGFVVSSLVFCTGPLTILGSLNDGLGNGADQLYLKAALDGFAAIAFAASFGWGVAASAVTVVVVQGSLTLVGLGLGDVLPDAHLAAITATGGLLLVGVALRLLRVREIPVADLLPALLVAPLLVQLAAALH</sequence>
<dbReference type="EMBL" id="JAIQZJ010000001">
    <property type="protein sequence ID" value="MBZ5736867.1"/>
    <property type="molecule type" value="Genomic_DNA"/>
</dbReference>
<dbReference type="InterPro" id="IPR007563">
    <property type="entry name" value="DUF554"/>
</dbReference>
<feature type="transmembrane region" description="Helical" evidence="1">
    <location>
        <begin position="6"/>
        <end position="24"/>
    </location>
</feature>
<accession>A0ABS7U7P1</accession>
<reference evidence="2 3" key="1">
    <citation type="submission" date="2021-09" db="EMBL/GenBank/DDBJ databases">
        <title>Whole genome sequence of Nocardioides sp. GBK3QG-3.</title>
        <authorList>
            <person name="Tuo L."/>
        </authorList>
    </citation>
    <scope>NUCLEOTIDE SEQUENCE [LARGE SCALE GENOMIC DNA]</scope>
    <source>
        <strain evidence="2 3">GBK3QG-3</strain>
    </source>
</reference>
<dbReference type="RefSeq" id="WP_224121237.1">
    <property type="nucleotide sequence ID" value="NZ_JAIQZJ010000001.1"/>
</dbReference>
<keyword evidence="1" id="KW-1133">Transmembrane helix</keyword>
<feature type="transmembrane region" description="Helical" evidence="1">
    <location>
        <begin position="227"/>
        <end position="247"/>
    </location>
</feature>
<organism evidence="2 3">
    <name type="scientific">Nocardioides mangrovi</name>
    <dbReference type="NCBI Taxonomy" id="2874580"/>
    <lineage>
        <taxon>Bacteria</taxon>
        <taxon>Bacillati</taxon>
        <taxon>Actinomycetota</taxon>
        <taxon>Actinomycetes</taxon>
        <taxon>Propionibacteriales</taxon>
        <taxon>Nocardioidaceae</taxon>
        <taxon>Nocardioides</taxon>
    </lineage>
</organism>
<feature type="transmembrane region" description="Helical" evidence="1">
    <location>
        <begin position="36"/>
        <end position="56"/>
    </location>
</feature>
<protein>
    <submittedName>
        <fullName evidence="2">DUF554 domain-containing protein</fullName>
    </submittedName>
</protein>
<evidence type="ECO:0000313" key="3">
    <source>
        <dbReference type="Proteomes" id="UP000780875"/>
    </source>
</evidence>
<evidence type="ECO:0000313" key="2">
    <source>
        <dbReference type="EMBL" id="MBZ5736867.1"/>
    </source>
</evidence>
<comment type="caution">
    <text evidence="2">The sequence shown here is derived from an EMBL/GenBank/DDBJ whole genome shotgun (WGS) entry which is preliminary data.</text>
</comment>
<keyword evidence="1" id="KW-0812">Transmembrane</keyword>
<evidence type="ECO:0000256" key="1">
    <source>
        <dbReference type="SAM" id="Phobius"/>
    </source>
</evidence>
<dbReference type="Pfam" id="PF04474">
    <property type="entry name" value="DUF554"/>
    <property type="match status" value="1"/>
</dbReference>
<gene>
    <name evidence="2" type="ORF">K8U61_01740</name>
</gene>
<feature type="transmembrane region" description="Helical" evidence="1">
    <location>
        <begin position="68"/>
        <end position="87"/>
    </location>
</feature>
<proteinExistence type="predicted"/>
<dbReference type="PANTHER" id="PTHR36111">
    <property type="entry name" value="INNER MEMBRANE PROTEIN-RELATED"/>
    <property type="match status" value="1"/>
</dbReference>
<feature type="transmembrane region" description="Helical" evidence="1">
    <location>
        <begin position="158"/>
        <end position="181"/>
    </location>
</feature>
<keyword evidence="3" id="KW-1185">Reference proteome</keyword>
<dbReference type="PANTHER" id="PTHR36111:SF2">
    <property type="entry name" value="INNER MEMBRANE PROTEIN"/>
    <property type="match status" value="1"/>
</dbReference>
<dbReference type="Proteomes" id="UP000780875">
    <property type="component" value="Unassembled WGS sequence"/>
</dbReference>
<keyword evidence="1" id="KW-0472">Membrane</keyword>
<feature type="transmembrane region" description="Helical" evidence="1">
    <location>
        <begin position="201"/>
        <end position="220"/>
    </location>
</feature>